<proteinExistence type="predicted"/>
<dbReference type="PANTHER" id="PTHR47784">
    <property type="entry name" value="STEROL UPTAKE CONTROL PROTEIN 2"/>
    <property type="match status" value="1"/>
</dbReference>
<accession>A0A9W8VN82</accession>
<protein>
    <recommendedName>
        <fullName evidence="3">Zn(2)-C6 fungal-type domain-containing protein</fullName>
    </recommendedName>
</protein>
<comment type="caution">
    <text evidence="4">The sequence shown here is derived from an EMBL/GenBank/DDBJ whole genome shotgun (WGS) entry which is preliminary data.</text>
</comment>
<dbReference type="OrthoDB" id="4937900at2759"/>
<dbReference type="GO" id="GO:0008270">
    <property type="term" value="F:zinc ion binding"/>
    <property type="evidence" value="ECO:0007669"/>
    <property type="project" value="InterPro"/>
</dbReference>
<evidence type="ECO:0000259" key="3">
    <source>
        <dbReference type="PROSITE" id="PS50048"/>
    </source>
</evidence>
<gene>
    <name evidence="4" type="ORF">NW762_001204</name>
</gene>
<sequence length="480" mass="52851">MPPRSAAEGKSPGSGPGSGAAATAKLRRAHRKSRNGCWECKRRHIKCDENRPSCSNCVVSERTCSFPPSTSASTALPATPAAAPTPSSFPPQSEPSITSFNEPLRSTTRSRLHSPVDSISSAGASQRPPSVPPHSYFGSRSEFPPNIDDRSPPTTLPSFTESFAAADFTESPLSSSLPDALPIPVYTSKHFVLLHHFRKSMLFAADQSDVIVDLALEWSLEGPYAMDQLLAISADHLATLQPENEASYRRTATELQTRALTYFNKDSQEITDPTIRFLPRFLFVSLLSLHTLFDSLTHYRASFHVFIERFCDTVSLHRGVRTAATSFDYNNLLVSRLGQFFLDVKNASETGDVGDECVPLIAVIQNSDLSPAAVDACSKAAHSLQWAFNLNRNLPEGANIQAASAFPVVLAPEYMETVRKHRPEALLVLAYYGVLLHRCRHAWLIGDSGEFLIHLISDHLGSYWQEAMRWPLEVLENDQG</sequence>
<feature type="compositionally biased region" description="Basic residues" evidence="2">
    <location>
        <begin position="25"/>
        <end position="34"/>
    </location>
</feature>
<dbReference type="InterPro" id="IPR036864">
    <property type="entry name" value="Zn2-C6_fun-type_DNA-bd_sf"/>
</dbReference>
<dbReference type="SMART" id="SM00066">
    <property type="entry name" value="GAL4"/>
    <property type="match status" value="1"/>
</dbReference>
<name>A0A9W8VN82_9HYPO</name>
<dbReference type="InterPro" id="IPR053157">
    <property type="entry name" value="Sterol_Uptake_Regulator"/>
</dbReference>
<dbReference type="SUPFAM" id="SSF57701">
    <property type="entry name" value="Zn2/Cys6 DNA-binding domain"/>
    <property type="match status" value="1"/>
</dbReference>
<dbReference type="PROSITE" id="PS50048">
    <property type="entry name" value="ZN2_CY6_FUNGAL_2"/>
    <property type="match status" value="1"/>
</dbReference>
<dbReference type="Pfam" id="PF00172">
    <property type="entry name" value="Zn_clus"/>
    <property type="match status" value="1"/>
</dbReference>
<dbReference type="PROSITE" id="PS00463">
    <property type="entry name" value="ZN2_CY6_FUNGAL_1"/>
    <property type="match status" value="1"/>
</dbReference>
<organism evidence="4 5">
    <name type="scientific">Fusarium torreyae</name>
    <dbReference type="NCBI Taxonomy" id="1237075"/>
    <lineage>
        <taxon>Eukaryota</taxon>
        <taxon>Fungi</taxon>
        <taxon>Dikarya</taxon>
        <taxon>Ascomycota</taxon>
        <taxon>Pezizomycotina</taxon>
        <taxon>Sordariomycetes</taxon>
        <taxon>Hypocreomycetidae</taxon>
        <taxon>Hypocreales</taxon>
        <taxon>Nectriaceae</taxon>
        <taxon>Fusarium</taxon>
    </lineage>
</organism>
<dbReference type="PANTHER" id="PTHR47784:SF4">
    <property type="entry name" value="ZN(II)2CYS6 TRANSCRIPTION FACTOR (EUROFUNG)"/>
    <property type="match status" value="1"/>
</dbReference>
<evidence type="ECO:0000256" key="2">
    <source>
        <dbReference type="SAM" id="MobiDB-lite"/>
    </source>
</evidence>
<dbReference type="EMBL" id="JAOQAZ010000002">
    <property type="protein sequence ID" value="KAJ4269540.1"/>
    <property type="molecule type" value="Genomic_DNA"/>
</dbReference>
<dbReference type="GO" id="GO:0001228">
    <property type="term" value="F:DNA-binding transcription activator activity, RNA polymerase II-specific"/>
    <property type="evidence" value="ECO:0007669"/>
    <property type="project" value="TreeGrafter"/>
</dbReference>
<dbReference type="AlphaFoldDB" id="A0A9W8VN82"/>
<dbReference type="InterPro" id="IPR001138">
    <property type="entry name" value="Zn2Cys6_DnaBD"/>
</dbReference>
<evidence type="ECO:0000313" key="5">
    <source>
        <dbReference type="Proteomes" id="UP001152049"/>
    </source>
</evidence>
<feature type="compositionally biased region" description="Polar residues" evidence="2">
    <location>
        <begin position="94"/>
        <end position="109"/>
    </location>
</feature>
<feature type="domain" description="Zn(2)-C6 fungal-type" evidence="3">
    <location>
        <begin position="36"/>
        <end position="66"/>
    </location>
</feature>
<feature type="compositionally biased region" description="Low complexity" evidence="2">
    <location>
        <begin position="65"/>
        <end position="86"/>
    </location>
</feature>
<feature type="region of interest" description="Disordered" evidence="2">
    <location>
        <begin position="62"/>
        <end position="158"/>
    </location>
</feature>
<feature type="region of interest" description="Disordered" evidence="2">
    <location>
        <begin position="1"/>
        <end position="35"/>
    </location>
</feature>
<evidence type="ECO:0000256" key="1">
    <source>
        <dbReference type="ARBA" id="ARBA00023242"/>
    </source>
</evidence>
<feature type="compositionally biased region" description="Polar residues" evidence="2">
    <location>
        <begin position="117"/>
        <end position="128"/>
    </location>
</feature>
<dbReference type="Proteomes" id="UP001152049">
    <property type="component" value="Unassembled WGS sequence"/>
</dbReference>
<dbReference type="CDD" id="cd00067">
    <property type="entry name" value="GAL4"/>
    <property type="match status" value="1"/>
</dbReference>
<reference evidence="4" key="1">
    <citation type="submission" date="2022-09" db="EMBL/GenBank/DDBJ databases">
        <title>Fusarium specimens isolated from Avocado Roots.</title>
        <authorList>
            <person name="Stajich J."/>
            <person name="Roper C."/>
            <person name="Heimlech-Rivalta G."/>
        </authorList>
    </citation>
    <scope>NUCLEOTIDE SEQUENCE</scope>
    <source>
        <strain evidence="4">CF00136</strain>
    </source>
</reference>
<feature type="compositionally biased region" description="Low complexity" evidence="2">
    <location>
        <begin position="1"/>
        <end position="11"/>
    </location>
</feature>
<keyword evidence="5" id="KW-1185">Reference proteome</keyword>
<keyword evidence="1" id="KW-0539">Nucleus</keyword>
<dbReference type="Gene3D" id="4.10.240.10">
    <property type="entry name" value="Zn(2)-C6 fungal-type DNA-binding domain"/>
    <property type="match status" value="1"/>
</dbReference>
<evidence type="ECO:0000313" key="4">
    <source>
        <dbReference type="EMBL" id="KAJ4269540.1"/>
    </source>
</evidence>